<keyword evidence="2" id="KW-1185">Reference proteome</keyword>
<evidence type="ECO:0000313" key="1">
    <source>
        <dbReference type="EMBL" id="UJO24761.1"/>
    </source>
</evidence>
<dbReference type="RefSeq" id="XP_047769127.1">
    <property type="nucleotide sequence ID" value="XM_047912932.1"/>
</dbReference>
<dbReference type="EMBL" id="CP090174">
    <property type="protein sequence ID" value="UJO24761.1"/>
    <property type="molecule type" value="Genomic_DNA"/>
</dbReference>
<dbReference type="PANTHER" id="PTHR36587:SF2">
    <property type="entry name" value="EXPRESSION SITE-ASSOCIATED GENE 3 (ESAG3)-LIKE PROTEIN"/>
    <property type="match status" value="1"/>
</dbReference>
<organism evidence="1 2">
    <name type="scientific">Passalora fulva</name>
    <name type="common">Tomato leaf mold</name>
    <name type="synonym">Cladosporium fulvum</name>
    <dbReference type="NCBI Taxonomy" id="5499"/>
    <lineage>
        <taxon>Eukaryota</taxon>
        <taxon>Fungi</taxon>
        <taxon>Dikarya</taxon>
        <taxon>Ascomycota</taxon>
        <taxon>Pezizomycotina</taxon>
        <taxon>Dothideomycetes</taxon>
        <taxon>Dothideomycetidae</taxon>
        <taxon>Mycosphaerellales</taxon>
        <taxon>Mycosphaerellaceae</taxon>
        <taxon>Fulvia</taxon>
    </lineage>
</organism>
<gene>
    <name evidence="1" type="ORF">CLAFUR5_13784</name>
</gene>
<dbReference type="AlphaFoldDB" id="A0A9Q8UW88"/>
<dbReference type="Proteomes" id="UP000756132">
    <property type="component" value="Chromosome 12"/>
</dbReference>
<dbReference type="KEGG" id="ffu:CLAFUR5_13784"/>
<dbReference type="GeneID" id="71993662"/>
<name>A0A9Q8UW88_PASFU</name>
<dbReference type="OrthoDB" id="422736at2759"/>
<proteinExistence type="predicted"/>
<reference evidence="1" key="2">
    <citation type="journal article" date="2022" name="Microb. Genom.">
        <title>A chromosome-scale genome assembly of the tomato pathogen Cladosporium fulvum reveals a compartmentalized genome architecture and the presence of a dispensable chromosome.</title>
        <authorList>
            <person name="Zaccaron A.Z."/>
            <person name="Chen L.H."/>
            <person name="Samaras A."/>
            <person name="Stergiopoulos I."/>
        </authorList>
    </citation>
    <scope>NUCLEOTIDE SEQUENCE</scope>
    <source>
        <strain evidence="1">Race5_Kim</strain>
    </source>
</reference>
<reference evidence="1" key="1">
    <citation type="submission" date="2021-12" db="EMBL/GenBank/DDBJ databases">
        <authorList>
            <person name="Zaccaron A."/>
            <person name="Stergiopoulos I."/>
        </authorList>
    </citation>
    <scope>NUCLEOTIDE SEQUENCE</scope>
    <source>
        <strain evidence="1">Race5_Kim</strain>
    </source>
</reference>
<accession>A0A9Q8UW88</accession>
<dbReference type="CDD" id="cd22997">
    <property type="entry name" value="GT_LH"/>
    <property type="match status" value="1"/>
</dbReference>
<dbReference type="PANTHER" id="PTHR36587">
    <property type="entry name" value="EXPRESSION SITE-ASSOCIATED GENE 3 (ESAG3)-LIKE PROTEIN"/>
    <property type="match status" value="1"/>
</dbReference>
<protein>
    <submittedName>
        <fullName evidence="1">Uncharacterized protein</fullName>
    </submittedName>
</protein>
<sequence length="524" mass="58806">MIRASAWPSRPVAIAGATFILLLILLGSTFHEDIKQNALSMTSRVHHEQTTLKTPVSPQKLHLLLPASEGGSDLCKTLLTGAVLGYPIPTLIAWNKTHDDGKLLGGGSHVAKISGVLDYLESMDRADDNDLVMMMDAYDIWFQLRPEVLIDRYHTINAHANRRLTTSLGQAKSAEGIEQKIIFGAGKRCAPNQMHTIACYPIPNSPLPDDLYGSNTDTVMGRNKYTSLKQRYLNSGYIIGPAAEMRRLFERAWEKAQAVKDHDDWDNGSHGSDFMYHGSDQSIFNTIFGEQEYQREVMRRRHLSLSDKAQGRAKSKATYLEGTLITDPLSPSFTHEPGVAKEGKPDEFGIGLDYFSDLGQQTINTDEDTHYLTYNQDINEQLKDRAKDRNDFFDCKNRVDGDLPQDVLNSRPPLTALDQQSSWNGVSLFSNLCLNTVPVMIHHNGNKDARHWQWTDLWIQPHAREMMEAVRRQSDGSSTTVDGLEVATGGAHLPDGGRLSWDQLCPAEYEWTLFRDVPKPEGWP</sequence>
<evidence type="ECO:0000313" key="2">
    <source>
        <dbReference type="Proteomes" id="UP000756132"/>
    </source>
</evidence>